<evidence type="ECO:0000256" key="1">
    <source>
        <dbReference type="SAM" id="SignalP"/>
    </source>
</evidence>
<dbReference type="EMBL" id="AATS01000006">
    <property type="protein sequence ID" value="EAU54685.1"/>
    <property type="molecule type" value="Genomic_DNA"/>
</dbReference>
<dbReference type="Pfam" id="PF06035">
    <property type="entry name" value="Peptidase_C93"/>
    <property type="match status" value="1"/>
</dbReference>
<dbReference type="RefSeq" id="WP_009850295.1">
    <property type="nucleotide sequence ID" value="NZ_DS022294.1"/>
</dbReference>
<dbReference type="HOGENOM" id="CLU_085651_0_0_0"/>
<dbReference type="InParanoid" id="Q0EZL9"/>
<dbReference type="AlphaFoldDB" id="Q0EZL9"/>
<reference evidence="2 3" key="1">
    <citation type="submission" date="2006-09" db="EMBL/GenBank/DDBJ databases">
        <authorList>
            <person name="Emerson D."/>
            <person name="Ferriera S."/>
            <person name="Johnson J."/>
            <person name="Kravitz S."/>
            <person name="Halpern A."/>
            <person name="Remington K."/>
            <person name="Beeson K."/>
            <person name="Tran B."/>
            <person name="Rogers Y.-H."/>
            <person name="Friedman R."/>
            <person name="Venter J.C."/>
        </authorList>
    </citation>
    <scope>NUCLEOTIDE SEQUENCE [LARGE SCALE GENOMIC DNA]</scope>
    <source>
        <strain evidence="2 3">PV-1</strain>
    </source>
</reference>
<dbReference type="OrthoDB" id="5401788at2"/>
<dbReference type="PANTHER" id="PTHR39327">
    <property type="match status" value="1"/>
</dbReference>
<protein>
    <submittedName>
        <fullName evidence="2">Predicted periplasmic protein</fullName>
    </submittedName>
</protein>
<keyword evidence="3" id="KW-1185">Reference proteome</keyword>
<dbReference type="PANTHER" id="PTHR39327:SF1">
    <property type="entry name" value="BLR5470 PROTEIN"/>
    <property type="match status" value="1"/>
</dbReference>
<accession>Q0EZL9</accession>
<keyword evidence="1" id="KW-0732">Signal</keyword>
<evidence type="ECO:0000313" key="3">
    <source>
        <dbReference type="Proteomes" id="UP000005297"/>
    </source>
</evidence>
<comment type="caution">
    <text evidence="2">The sequence shown here is derived from an EMBL/GenBank/DDBJ whole genome shotgun (WGS) entry which is preliminary data.</text>
</comment>
<name>Q0EZL9_9PROT</name>
<dbReference type="Gene3D" id="3.10.620.30">
    <property type="match status" value="1"/>
</dbReference>
<dbReference type="STRING" id="314344.AL013_10335"/>
<feature type="chain" id="PRO_5004171377" evidence="1">
    <location>
        <begin position="22"/>
        <end position="229"/>
    </location>
</feature>
<dbReference type="Proteomes" id="UP000005297">
    <property type="component" value="Unassembled WGS sequence"/>
</dbReference>
<dbReference type="SUPFAM" id="SSF54001">
    <property type="entry name" value="Cysteine proteinases"/>
    <property type="match status" value="1"/>
</dbReference>
<dbReference type="InterPro" id="IPR038765">
    <property type="entry name" value="Papain-like_cys_pep_sf"/>
</dbReference>
<dbReference type="eggNOG" id="COG3672">
    <property type="taxonomic scope" value="Bacteria"/>
</dbReference>
<sequence>MSCVHRLLLLVMVLVATAATADNDTFTPEFLAQIAQKYGNSAKERVVDWQHLIESAQIHHTSERDRIHTVNDFFNHIPFVSDLQHWHRTDYWATPVEFLASNGGDCEDFSIAKYFTLREMGVPDDHLRITYVKALRLNEAHMVLAWYETPQSDPLILDNLIPDIEPASRRTDLLPVYSFNGSNLWMSKERGQGRLVTGGSQRINLWRDLNLRMQQRERGRSYTAKSMTQ</sequence>
<gene>
    <name evidence="2" type="ORF">SPV1_13914</name>
</gene>
<evidence type="ECO:0000313" key="2">
    <source>
        <dbReference type="EMBL" id="EAU54685.1"/>
    </source>
</evidence>
<organism evidence="2 3">
    <name type="scientific">Mariprofundus ferrooxydans PV-1</name>
    <dbReference type="NCBI Taxonomy" id="314345"/>
    <lineage>
        <taxon>Bacteria</taxon>
        <taxon>Pseudomonadati</taxon>
        <taxon>Pseudomonadota</taxon>
        <taxon>Candidatius Mariprofundia</taxon>
        <taxon>Mariprofundales</taxon>
        <taxon>Mariprofundaceae</taxon>
        <taxon>Mariprofundus</taxon>
    </lineage>
</organism>
<proteinExistence type="predicted"/>
<dbReference type="InterPro" id="IPR010319">
    <property type="entry name" value="Transglutaminase-like_Cys_pept"/>
</dbReference>
<feature type="signal peptide" evidence="1">
    <location>
        <begin position="1"/>
        <end position="21"/>
    </location>
</feature>